<dbReference type="EMBL" id="MFIZ01000016">
    <property type="protein sequence ID" value="OGG11767.1"/>
    <property type="molecule type" value="Genomic_DNA"/>
</dbReference>
<evidence type="ECO:0008006" key="5">
    <source>
        <dbReference type="Google" id="ProtNLM"/>
    </source>
</evidence>
<dbReference type="AlphaFoldDB" id="A0A1F5ZI32"/>
<evidence type="ECO:0000256" key="2">
    <source>
        <dbReference type="ARBA" id="ARBA00022679"/>
    </source>
</evidence>
<organism evidence="3 4">
    <name type="scientific">Candidatus Gottesmanbacteria bacterium RBG_13_45_10</name>
    <dbReference type="NCBI Taxonomy" id="1798370"/>
    <lineage>
        <taxon>Bacteria</taxon>
        <taxon>Candidatus Gottesmaniibacteriota</taxon>
    </lineage>
</organism>
<accession>A0A1F5ZI32</accession>
<dbReference type="NCBIfam" id="TIGR00696">
    <property type="entry name" value="wecG_tagA_cpsF"/>
    <property type="match status" value="1"/>
</dbReference>
<dbReference type="PANTHER" id="PTHR34136:SF1">
    <property type="entry name" value="UDP-N-ACETYL-D-MANNOSAMINURONIC ACID TRANSFERASE"/>
    <property type="match status" value="1"/>
</dbReference>
<keyword evidence="2" id="KW-0808">Transferase</keyword>
<proteinExistence type="predicted"/>
<sequence>MIDLSFVSLFSFRDVLKKITQAESKKKKLLLFALNVHSLHLMSEQKKVTQAYLTADIVFPDGVPILWLLRIKKYPRCGRVSGTDLVKTLLKTKGMKIFLLGSTDYVLNKMVQKYGLVKKGGTIAGFYGPPQGETFLENRHIRELIHQSRANVLLVSLGQPKQEVWLAKNFRYLPVYVGIGVGSAFDILSGKTPRAPKWFRESGFEWLWRIILEPRRLAKRYWEDCTFLLRLILSSMKENR</sequence>
<evidence type="ECO:0000256" key="1">
    <source>
        <dbReference type="ARBA" id="ARBA00022676"/>
    </source>
</evidence>
<name>A0A1F5ZI32_9BACT</name>
<gene>
    <name evidence="3" type="ORF">A2Z00_05375</name>
</gene>
<dbReference type="STRING" id="1798370.A2Z00_05375"/>
<evidence type="ECO:0000313" key="4">
    <source>
        <dbReference type="Proteomes" id="UP000177268"/>
    </source>
</evidence>
<dbReference type="CDD" id="cd06533">
    <property type="entry name" value="Glyco_transf_WecG_TagA"/>
    <property type="match status" value="1"/>
</dbReference>
<reference evidence="3 4" key="1">
    <citation type="journal article" date="2016" name="Nat. Commun.">
        <title>Thousands of microbial genomes shed light on interconnected biogeochemical processes in an aquifer system.</title>
        <authorList>
            <person name="Anantharaman K."/>
            <person name="Brown C.T."/>
            <person name="Hug L.A."/>
            <person name="Sharon I."/>
            <person name="Castelle C.J."/>
            <person name="Probst A.J."/>
            <person name="Thomas B.C."/>
            <person name="Singh A."/>
            <person name="Wilkins M.J."/>
            <person name="Karaoz U."/>
            <person name="Brodie E.L."/>
            <person name="Williams K.H."/>
            <person name="Hubbard S.S."/>
            <person name="Banfield J.F."/>
        </authorList>
    </citation>
    <scope>NUCLEOTIDE SEQUENCE [LARGE SCALE GENOMIC DNA]</scope>
</reference>
<dbReference type="Pfam" id="PF03808">
    <property type="entry name" value="Glyco_tran_WecG"/>
    <property type="match status" value="1"/>
</dbReference>
<keyword evidence="1" id="KW-0328">Glycosyltransferase</keyword>
<dbReference type="GO" id="GO:0016758">
    <property type="term" value="F:hexosyltransferase activity"/>
    <property type="evidence" value="ECO:0007669"/>
    <property type="project" value="TreeGrafter"/>
</dbReference>
<dbReference type="PANTHER" id="PTHR34136">
    <property type="match status" value="1"/>
</dbReference>
<protein>
    <recommendedName>
        <fullName evidence="5">Glycosyl transferase</fullName>
    </recommendedName>
</protein>
<dbReference type="Proteomes" id="UP000177268">
    <property type="component" value="Unassembled WGS sequence"/>
</dbReference>
<evidence type="ECO:0000313" key="3">
    <source>
        <dbReference type="EMBL" id="OGG11767.1"/>
    </source>
</evidence>
<dbReference type="InterPro" id="IPR004629">
    <property type="entry name" value="WecG_TagA_CpsF"/>
</dbReference>
<comment type="caution">
    <text evidence="3">The sequence shown here is derived from an EMBL/GenBank/DDBJ whole genome shotgun (WGS) entry which is preliminary data.</text>
</comment>